<evidence type="ECO:0000256" key="1">
    <source>
        <dbReference type="ARBA" id="ARBA00005254"/>
    </source>
</evidence>
<dbReference type="SUPFAM" id="SSF52096">
    <property type="entry name" value="ClpP/crotonase"/>
    <property type="match status" value="1"/>
</dbReference>
<dbReference type="AlphaFoldDB" id="A0A9X1D923"/>
<dbReference type="InterPro" id="IPR029045">
    <property type="entry name" value="ClpP/crotonase-like_dom_sf"/>
</dbReference>
<organism evidence="3 4">
    <name type="scientific">Aminobacter anthyllidis</name>
    <dbReference type="NCBI Taxonomy" id="1035067"/>
    <lineage>
        <taxon>Bacteria</taxon>
        <taxon>Pseudomonadati</taxon>
        <taxon>Pseudomonadota</taxon>
        <taxon>Alphaproteobacteria</taxon>
        <taxon>Hyphomicrobiales</taxon>
        <taxon>Phyllobacteriaceae</taxon>
        <taxon>Aminobacter</taxon>
    </lineage>
</organism>
<dbReference type="InterPro" id="IPR036388">
    <property type="entry name" value="WH-like_DNA-bd_sf"/>
</dbReference>
<dbReference type="InterPro" id="IPR000847">
    <property type="entry name" value="LysR_HTH_N"/>
</dbReference>
<dbReference type="EMBL" id="JAFLWW010000016">
    <property type="protein sequence ID" value="MBT1160006.1"/>
    <property type="molecule type" value="Genomic_DNA"/>
</dbReference>
<dbReference type="PANTHER" id="PTHR43459:SF1">
    <property type="entry name" value="EG:BACN32G11.4 PROTEIN"/>
    <property type="match status" value="1"/>
</dbReference>
<dbReference type="CDD" id="cd06558">
    <property type="entry name" value="crotonase-like"/>
    <property type="match status" value="1"/>
</dbReference>
<gene>
    <name evidence="3" type="ORF">J1C56_31185</name>
</gene>
<comment type="caution">
    <text evidence="3">The sequence shown here is derived from an EMBL/GenBank/DDBJ whole genome shotgun (WGS) entry which is preliminary data.</text>
</comment>
<feature type="domain" description="HTH lysR-type" evidence="2">
    <location>
        <begin position="9"/>
        <end position="67"/>
    </location>
</feature>
<dbReference type="InterPro" id="IPR014748">
    <property type="entry name" value="Enoyl-CoA_hydra_C"/>
</dbReference>
<evidence type="ECO:0000313" key="4">
    <source>
        <dbReference type="Proteomes" id="UP001138921"/>
    </source>
</evidence>
<accession>A0A9X1D923</accession>
<evidence type="ECO:0000259" key="2">
    <source>
        <dbReference type="PROSITE" id="PS50931"/>
    </source>
</evidence>
<keyword evidence="4" id="KW-1185">Reference proteome</keyword>
<dbReference type="Pfam" id="PF00378">
    <property type="entry name" value="ECH_1"/>
    <property type="match status" value="1"/>
</dbReference>
<dbReference type="PROSITE" id="PS50931">
    <property type="entry name" value="HTH_LYSR"/>
    <property type="match status" value="1"/>
</dbReference>
<dbReference type="SUPFAM" id="SSF46785">
    <property type="entry name" value="Winged helix' DNA-binding domain"/>
    <property type="match status" value="1"/>
</dbReference>
<dbReference type="Proteomes" id="UP001138921">
    <property type="component" value="Unassembled WGS sequence"/>
</dbReference>
<dbReference type="InterPro" id="IPR036390">
    <property type="entry name" value="WH_DNA-bd_sf"/>
</dbReference>
<evidence type="ECO:0000313" key="3">
    <source>
        <dbReference type="EMBL" id="MBT1160006.1"/>
    </source>
</evidence>
<dbReference type="Gene3D" id="1.10.10.10">
    <property type="entry name" value="Winged helix-like DNA-binding domain superfamily/Winged helix DNA-binding domain"/>
    <property type="match status" value="1"/>
</dbReference>
<dbReference type="Gene3D" id="1.10.12.10">
    <property type="entry name" value="Lyase 2-enoyl-coa Hydratase, Chain A, domain 2"/>
    <property type="match status" value="1"/>
</dbReference>
<dbReference type="RefSeq" id="WP_214393799.1">
    <property type="nucleotide sequence ID" value="NZ_JAFLWW010000016.1"/>
</dbReference>
<dbReference type="InterPro" id="IPR001753">
    <property type="entry name" value="Enoyl-CoA_hydra/iso"/>
</dbReference>
<dbReference type="GO" id="GO:0003700">
    <property type="term" value="F:DNA-binding transcription factor activity"/>
    <property type="evidence" value="ECO:0007669"/>
    <property type="project" value="InterPro"/>
</dbReference>
<dbReference type="Gene3D" id="3.90.226.10">
    <property type="entry name" value="2-enoyl-CoA Hydratase, Chain A, domain 1"/>
    <property type="match status" value="1"/>
</dbReference>
<comment type="similarity">
    <text evidence="1">Belongs to the enoyl-CoA hydratase/isomerase family.</text>
</comment>
<proteinExistence type="inferred from homology"/>
<sequence length="390" mass="41303">MDHRYHNLPSLRALETFEALARNLSFKLAASELYLTAGEIRRQIKVIEEELGVPLLDSDGAEAVVLTAPGKEVYTALASIFSMACDVLMTIKRGRGEQNVSPSGMQASQPSLSNVGASKMSQTIEVDSGTSELLAEIRDRVAIITLNRPEARNAISDGMLAAWVNLISSFGDDSRVGSILIAGAKGAFCAGVDVRGMGGLTEGTFEQQVASQRAFHRRLIGSLMAVRKPTVAAIGGPAAGGGLAMALACDMSIAGESAVLTTAFARIALSGDCGISWLLTRLVGVARARELMFLSERIDAKRAETIGLVNRVVPDADLSESAFGLAASLAAGPTFAFARMKDSLDHAVTSNLAESMDYEAINVTLTAQSLDHKEGVRSSKEKRRPAFEGR</sequence>
<protein>
    <submittedName>
        <fullName evidence="3">Enoyl-CoA hydratase/isomerase family protein</fullName>
    </submittedName>
</protein>
<name>A0A9X1D923_9HYPH</name>
<reference evidence="3" key="1">
    <citation type="journal article" date="2021" name="Microorganisms">
        <title>Phylogenomic Reconstruction and Metabolic Potential of the Genus Aminobacter.</title>
        <authorList>
            <person name="Artuso I."/>
            <person name="Turrini P."/>
            <person name="Pirolo M."/>
            <person name="Lugli G.A."/>
            <person name="Ventura M."/>
            <person name="Visca P."/>
        </authorList>
    </citation>
    <scope>NUCLEOTIDE SEQUENCE</scope>
    <source>
        <strain evidence="3">LMG 26462</strain>
    </source>
</reference>
<dbReference type="GO" id="GO:0003824">
    <property type="term" value="F:catalytic activity"/>
    <property type="evidence" value="ECO:0007669"/>
    <property type="project" value="UniProtKB-ARBA"/>
</dbReference>
<reference evidence="3" key="2">
    <citation type="submission" date="2021-03" db="EMBL/GenBank/DDBJ databases">
        <authorList>
            <person name="Artuso I."/>
            <person name="Turrini P."/>
            <person name="Pirolo M."/>
            <person name="Lugli G.A."/>
            <person name="Ventura M."/>
            <person name="Visca P."/>
        </authorList>
    </citation>
    <scope>NUCLEOTIDE SEQUENCE</scope>
    <source>
        <strain evidence="3">LMG 26462</strain>
    </source>
</reference>
<dbReference type="PANTHER" id="PTHR43459">
    <property type="entry name" value="ENOYL-COA HYDRATASE"/>
    <property type="match status" value="1"/>
</dbReference>
<dbReference type="Pfam" id="PF00126">
    <property type="entry name" value="HTH_1"/>
    <property type="match status" value="1"/>
</dbReference>